<proteinExistence type="predicted"/>
<evidence type="ECO:0000259" key="2">
    <source>
        <dbReference type="Pfam" id="PF10536"/>
    </source>
</evidence>
<feature type="region of interest" description="Disordered" evidence="1">
    <location>
        <begin position="79"/>
        <end position="124"/>
    </location>
</feature>
<feature type="compositionally biased region" description="Basic and acidic residues" evidence="1">
    <location>
        <begin position="216"/>
        <end position="227"/>
    </location>
</feature>
<keyword evidence="3" id="KW-1185">Reference proteome</keyword>
<evidence type="ECO:0000313" key="3">
    <source>
        <dbReference type="Proteomes" id="UP000504610"/>
    </source>
</evidence>
<feature type="region of interest" description="Disordered" evidence="1">
    <location>
        <begin position="180"/>
        <end position="258"/>
    </location>
</feature>
<dbReference type="GeneID" id="108848994"/>
<feature type="compositionally biased region" description="Polar residues" evidence="1">
    <location>
        <begin position="228"/>
        <end position="241"/>
    </location>
</feature>
<dbReference type="RefSeq" id="XP_056846727.1">
    <property type="nucleotide sequence ID" value="XM_056990747.1"/>
</dbReference>
<sequence length="258" mass="28514">MRRFMDSGDELELEHVAFLVLWLSYFVFPSTSYRINEDVFQVAVHLSSGTRIALAPPVLAHLYADLTLLKDHTRSESINLSALDKPETEQRKESDETGRKGGKRDETNPSHPPSGIVASPVETTESCDDELDVCGSNVYVTKETECSLHEDGAIEGEKEIHKEEDDDSLTKIKLARDELGVYGGSNAEKMAMTDDSSKEPENLLHEDGAMAGEKVSPNEKKDDKRSPNADNNEPITQSAEETSVGEETSDEPNSQLCR</sequence>
<evidence type="ECO:0000313" key="4">
    <source>
        <dbReference type="RefSeq" id="XP_056846727.1"/>
    </source>
</evidence>
<evidence type="ECO:0000256" key="1">
    <source>
        <dbReference type="SAM" id="MobiDB-lite"/>
    </source>
</evidence>
<feature type="domain" description="Aminotransferase-like plant mobile" evidence="2">
    <location>
        <begin position="1"/>
        <end position="76"/>
    </location>
</feature>
<reference evidence="3" key="1">
    <citation type="journal article" date="2019" name="Database">
        <title>The radish genome database (RadishGD): an integrated information resource for radish genomics.</title>
        <authorList>
            <person name="Yu H.J."/>
            <person name="Baek S."/>
            <person name="Lee Y.J."/>
            <person name="Cho A."/>
            <person name="Mun J.H."/>
        </authorList>
    </citation>
    <scope>NUCLEOTIDE SEQUENCE [LARGE SCALE GENOMIC DNA]</scope>
    <source>
        <strain evidence="3">cv. WK10039</strain>
    </source>
</reference>
<dbReference type="Pfam" id="PF10536">
    <property type="entry name" value="PMD"/>
    <property type="match status" value="1"/>
</dbReference>
<dbReference type="Proteomes" id="UP000504610">
    <property type="component" value="Chromosome 1"/>
</dbReference>
<protein>
    <submittedName>
        <fullName evidence="4">Uncharacterized protein LOC108848994</fullName>
    </submittedName>
</protein>
<feature type="compositionally biased region" description="Basic and acidic residues" evidence="1">
    <location>
        <begin position="84"/>
        <end position="108"/>
    </location>
</feature>
<dbReference type="InterPro" id="IPR019557">
    <property type="entry name" value="AminoTfrase-like_pln_mobile"/>
</dbReference>
<organism evidence="3 4">
    <name type="scientific">Raphanus sativus</name>
    <name type="common">Radish</name>
    <name type="synonym">Raphanus raphanistrum var. sativus</name>
    <dbReference type="NCBI Taxonomy" id="3726"/>
    <lineage>
        <taxon>Eukaryota</taxon>
        <taxon>Viridiplantae</taxon>
        <taxon>Streptophyta</taxon>
        <taxon>Embryophyta</taxon>
        <taxon>Tracheophyta</taxon>
        <taxon>Spermatophyta</taxon>
        <taxon>Magnoliopsida</taxon>
        <taxon>eudicotyledons</taxon>
        <taxon>Gunneridae</taxon>
        <taxon>Pentapetalae</taxon>
        <taxon>rosids</taxon>
        <taxon>malvids</taxon>
        <taxon>Brassicales</taxon>
        <taxon>Brassicaceae</taxon>
        <taxon>Brassiceae</taxon>
        <taxon>Raphanus</taxon>
    </lineage>
</organism>
<dbReference type="OrthoDB" id="1749204at2759"/>
<dbReference type="KEGG" id="rsz:108848994"/>
<accession>A0A9W3C5M0</accession>
<feature type="compositionally biased region" description="Basic and acidic residues" evidence="1">
    <location>
        <begin position="191"/>
        <end position="208"/>
    </location>
</feature>
<name>A0A9W3C5M0_RAPSA</name>
<dbReference type="AlphaFoldDB" id="A0A9W3C5M0"/>
<gene>
    <name evidence="4" type="primary">LOC108848994</name>
</gene>
<reference evidence="4" key="2">
    <citation type="submission" date="2025-08" db="UniProtKB">
        <authorList>
            <consortium name="RefSeq"/>
        </authorList>
    </citation>
    <scope>IDENTIFICATION</scope>
    <source>
        <tissue evidence="4">Leaf</tissue>
    </source>
</reference>